<dbReference type="InterPro" id="IPR027417">
    <property type="entry name" value="P-loop_NTPase"/>
</dbReference>
<gene>
    <name evidence="9" type="primary">mutS</name>
    <name evidence="12" type="ORF">Y919_07130</name>
</gene>
<dbReference type="SUPFAM" id="SSF52540">
    <property type="entry name" value="P-loop containing nucleoside triphosphate hydrolases"/>
    <property type="match status" value="1"/>
</dbReference>
<keyword evidence="6 9" id="KW-0238">DNA-binding</keyword>
<dbReference type="Pfam" id="PF01624">
    <property type="entry name" value="MutS_I"/>
    <property type="match status" value="1"/>
</dbReference>
<dbReference type="GO" id="GO:0006298">
    <property type="term" value="P:mismatch repair"/>
    <property type="evidence" value="ECO:0007669"/>
    <property type="project" value="UniProtKB-UniRule"/>
</dbReference>
<dbReference type="InterPro" id="IPR007861">
    <property type="entry name" value="DNA_mismatch_repair_MutS_clamp"/>
</dbReference>
<dbReference type="InterPro" id="IPR007860">
    <property type="entry name" value="DNA_mmatch_repair_MutS_con_dom"/>
</dbReference>
<feature type="binding site" evidence="9">
    <location>
        <begin position="625"/>
        <end position="632"/>
    </location>
    <ligand>
        <name>ATP</name>
        <dbReference type="ChEBI" id="CHEBI:30616"/>
    </ligand>
</feature>
<feature type="domain" description="DNA mismatch repair proteins mutS family" evidence="11">
    <location>
        <begin position="699"/>
        <end position="715"/>
    </location>
</feature>
<dbReference type="FunFam" id="3.40.1170.10:FF:000001">
    <property type="entry name" value="DNA mismatch repair protein MutS"/>
    <property type="match status" value="1"/>
</dbReference>
<dbReference type="PANTHER" id="PTHR11361:SF34">
    <property type="entry name" value="DNA MISMATCH REPAIR PROTEIN MSH1, MITOCHONDRIAL"/>
    <property type="match status" value="1"/>
</dbReference>
<dbReference type="Proteomes" id="UP000029622">
    <property type="component" value="Unassembled WGS sequence"/>
</dbReference>
<accession>A0A096BHM2</accession>
<dbReference type="Pfam" id="PF05190">
    <property type="entry name" value="MutS_IV"/>
    <property type="match status" value="1"/>
</dbReference>
<dbReference type="Gene3D" id="3.40.1170.10">
    <property type="entry name" value="DNA repair protein MutS, domain I"/>
    <property type="match status" value="1"/>
</dbReference>
<dbReference type="HAMAP" id="MF_00096">
    <property type="entry name" value="MutS"/>
    <property type="match status" value="1"/>
</dbReference>
<evidence type="ECO:0000313" key="12">
    <source>
        <dbReference type="EMBL" id="KGG80263.1"/>
    </source>
</evidence>
<dbReference type="InterPro" id="IPR045076">
    <property type="entry name" value="MutS"/>
</dbReference>
<dbReference type="STRING" id="1156417.Y919_07130"/>
<dbReference type="Gene3D" id="3.40.50.300">
    <property type="entry name" value="P-loop containing nucleotide triphosphate hydrolases"/>
    <property type="match status" value="1"/>
</dbReference>
<dbReference type="AlphaFoldDB" id="A0A096BHM2"/>
<dbReference type="PIRSF" id="PIRSF037677">
    <property type="entry name" value="DNA_mis_repair_Msh6"/>
    <property type="match status" value="1"/>
</dbReference>
<keyword evidence="7 9" id="KW-0234">DNA repair</keyword>
<comment type="caution">
    <text evidence="12">The sequence shown here is derived from an EMBL/GenBank/DDBJ whole genome shotgun (WGS) entry which is preliminary data.</text>
</comment>
<dbReference type="PROSITE" id="PS00486">
    <property type="entry name" value="DNA_MISMATCH_REPAIR_2"/>
    <property type="match status" value="1"/>
</dbReference>
<dbReference type="SUPFAM" id="SSF53150">
    <property type="entry name" value="DNA repair protein MutS, domain II"/>
    <property type="match status" value="1"/>
</dbReference>
<keyword evidence="3 9" id="KW-0547">Nucleotide-binding</keyword>
<dbReference type="NCBIfam" id="TIGR01070">
    <property type="entry name" value="mutS1"/>
    <property type="match status" value="1"/>
</dbReference>
<keyword evidence="5 9" id="KW-0067">ATP-binding</keyword>
<dbReference type="SUPFAM" id="SSF55271">
    <property type="entry name" value="DNA repair protein MutS, domain I"/>
    <property type="match status" value="1"/>
</dbReference>
<dbReference type="NCBIfam" id="NF003810">
    <property type="entry name" value="PRK05399.1"/>
    <property type="match status" value="1"/>
</dbReference>
<dbReference type="SUPFAM" id="SSF48334">
    <property type="entry name" value="DNA repair protein MutS, domain III"/>
    <property type="match status" value="1"/>
</dbReference>
<evidence type="ECO:0000256" key="8">
    <source>
        <dbReference type="ARBA" id="ARBA00024647"/>
    </source>
</evidence>
<dbReference type="GO" id="GO:0003684">
    <property type="term" value="F:damaged DNA binding"/>
    <property type="evidence" value="ECO:0007669"/>
    <property type="project" value="UniProtKB-UniRule"/>
</dbReference>
<organism evidence="12 13">
    <name type="scientific">Caloranaerobacter azorensis H53214</name>
    <dbReference type="NCBI Taxonomy" id="1156417"/>
    <lineage>
        <taxon>Bacteria</taxon>
        <taxon>Bacillati</taxon>
        <taxon>Bacillota</taxon>
        <taxon>Tissierellia</taxon>
        <taxon>Tissierellales</taxon>
        <taxon>Thermohalobacteraceae</taxon>
        <taxon>Caloranaerobacter</taxon>
    </lineage>
</organism>
<dbReference type="InterPro" id="IPR016151">
    <property type="entry name" value="DNA_mismatch_repair_MutS_N"/>
</dbReference>
<evidence type="ECO:0000256" key="2">
    <source>
        <dbReference type="ARBA" id="ARBA00021982"/>
    </source>
</evidence>
<dbReference type="PANTHER" id="PTHR11361">
    <property type="entry name" value="DNA MISMATCH REPAIR PROTEIN MUTS FAMILY MEMBER"/>
    <property type="match status" value="1"/>
</dbReference>
<dbReference type="InterPro" id="IPR005748">
    <property type="entry name" value="DNA_mismatch_repair_MutS"/>
</dbReference>
<protein>
    <recommendedName>
        <fullName evidence="2 9">DNA mismatch repair protein MutS</fullName>
    </recommendedName>
</protein>
<evidence type="ECO:0000256" key="5">
    <source>
        <dbReference type="ARBA" id="ARBA00022840"/>
    </source>
</evidence>
<evidence type="ECO:0000259" key="11">
    <source>
        <dbReference type="PROSITE" id="PS00486"/>
    </source>
</evidence>
<dbReference type="FunFam" id="1.10.1420.10:FF:000007">
    <property type="entry name" value="DNA mismatch repair protein MutS"/>
    <property type="match status" value="1"/>
</dbReference>
<dbReference type="Gene3D" id="1.10.1420.10">
    <property type="match status" value="2"/>
</dbReference>
<dbReference type="Pfam" id="PF00488">
    <property type="entry name" value="MutS_V"/>
    <property type="match status" value="1"/>
</dbReference>
<evidence type="ECO:0000256" key="1">
    <source>
        <dbReference type="ARBA" id="ARBA00006271"/>
    </source>
</evidence>
<dbReference type="EMBL" id="AZTB01000032">
    <property type="protein sequence ID" value="KGG80263.1"/>
    <property type="molecule type" value="Genomic_DNA"/>
</dbReference>
<comment type="function">
    <text evidence="8 9">This protein is involved in the repair of mismatches in DNA. It is possible that it carries out the mismatch recognition step. This protein has a weak ATPase activity.</text>
</comment>
<sequence length="885" mass="100792">MKNLTPMMQQYLNIKEKYKDTILFFRLGDFYEMFFDDAILASKELEITLTGRDCGNKERAPMCGVPFHSADAYIAKLVKKGYKVAICEQIEDPSKAKGIVKRDVVRIITPGTITDTKVLEDKNNNYLCSIYMDTNGIGISYVDVTTGELYTTEIKCDEKRLINILFDELAKIRPTEIILNDYLYNKKDIVKIIENKFNSIVNLYCDWSYEYNDAKEAILNQMSVLSLDGYGLNEKVYSVLSLGSLINYLNETQKISLNHLNNVTFYTIDNFMMLDINTRINLELTETIRGKSKKGSLFGLLDCTSTSMGGRMLKRWIEEPLINIEDIKRRLDAVDYLFNNFMIVDEIKELFKNVYDIERIIGKIVYGTCNARDLISLKKSISVLPTIKKILCKTSSELLLSLGRELDTLKDIYELIDKAIIDEPPISIKEGNIIKDEYSKELFELREAATKGKEWIYKLEQNEKERTGIKSLKVGYNKVFGYYIEVTKSNLKYVPDEYIRKQTLANAERYITPELKEMEAKILGAEDKIVKLEYDIFLNIRDTIKNQIKRIQKSAKIVAVLDVFCAFAITAYKNNYVKPKLNLDGIIQIKNGRHPVVEKTIGENLFIPNDTYLDNGKNRIAIITGPNMAGKSTYMRQVALITLMAHIGSFVPADDANIGIVDRIFTRVGASDNLSQGQSTFMVEMSEVANILNNGTKNSLIILDEIGRGTSTFDGLSIAWAVIEYISDKIKAKTLFATHYHELSELEGKIEGINNFRILVKEKGDDIIFLRKIDKGSADKSYGIQVAKLAGVPIEVIKRAKEILHKLEETDINNTALTIDKNINKNISVDDANETNENQNECQLDIFNLKYNNLIDKIKSIDIMKVTPLDAINILYEIVKEANKL</sequence>
<dbReference type="InterPro" id="IPR036678">
    <property type="entry name" value="MutS_con_dom_sf"/>
</dbReference>
<dbReference type="SMART" id="SM00534">
    <property type="entry name" value="MUTSac"/>
    <property type="match status" value="1"/>
</dbReference>
<evidence type="ECO:0000256" key="9">
    <source>
        <dbReference type="HAMAP-Rule" id="MF_00096"/>
    </source>
</evidence>
<keyword evidence="4 9" id="KW-0227">DNA damage</keyword>
<dbReference type="GO" id="GO:0005829">
    <property type="term" value="C:cytosol"/>
    <property type="evidence" value="ECO:0007669"/>
    <property type="project" value="TreeGrafter"/>
</dbReference>
<evidence type="ECO:0000256" key="3">
    <source>
        <dbReference type="ARBA" id="ARBA00022741"/>
    </source>
</evidence>
<dbReference type="Pfam" id="PF05192">
    <property type="entry name" value="MutS_III"/>
    <property type="match status" value="1"/>
</dbReference>
<reference evidence="12 13" key="1">
    <citation type="submission" date="2013-12" db="EMBL/GenBank/DDBJ databases">
        <title>Draft genome sequence of Caloranaerobacter sp. H53214.</title>
        <authorList>
            <person name="Jiang L.J."/>
            <person name="Shao Z.Z."/>
            <person name="Long M.N."/>
        </authorList>
    </citation>
    <scope>NUCLEOTIDE SEQUENCE [LARGE SCALE GENOMIC DNA]</scope>
    <source>
        <strain evidence="12 13">H53214</strain>
    </source>
</reference>
<dbReference type="GO" id="GO:0030983">
    <property type="term" value="F:mismatched DNA binding"/>
    <property type="evidence" value="ECO:0007669"/>
    <property type="project" value="InterPro"/>
</dbReference>
<dbReference type="InterPro" id="IPR000432">
    <property type="entry name" value="DNA_mismatch_repair_MutS_C"/>
</dbReference>
<dbReference type="GO" id="GO:0140664">
    <property type="term" value="F:ATP-dependent DNA damage sensor activity"/>
    <property type="evidence" value="ECO:0007669"/>
    <property type="project" value="InterPro"/>
</dbReference>
<dbReference type="Pfam" id="PF05188">
    <property type="entry name" value="MutS_II"/>
    <property type="match status" value="1"/>
</dbReference>
<dbReference type="Gene3D" id="3.30.420.110">
    <property type="entry name" value="MutS, connector domain"/>
    <property type="match status" value="1"/>
</dbReference>
<dbReference type="InterPro" id="IPR007696">
    <property type="entry name" value="DNA_mismatch_repair_MutS_core"/>
</dbReference>
<name>A0A096BHM2_9FIRM</name>
<dbReference type="SMART" id="SM00533">
    <property type="entry name" value="MUTSd"/>
    <property type="match status" value="1"/>
</dbReference>
<evidence type="ECO:0000256" key="4">
    <source>
        <dbReference type="ARBA" id="ARBA00022763"/>
    </source>
</evidence>
<evidence type="ECO:0000313" key="13">
    <source>
        <dbReference type="Proteomes" id="UP000029622"/>
    </source>
</evidence>
<dbReference type="GO" id="GO:0005524">
    <property type="term" value="F:ATP binding"/>
    <property type="evidence" value="ECO:0007669"/>
    <property type="project" value="UniProtKB-UniRule"/>
</dbReference>
<evidence type="ECO:0000256" key="6">
    <source>
        <dbReference type="ARBA" id="ARBA00023125"/>
    </source>
</evidence>
<proteinExistence type="inferred from homology"/>
<dbReference type="InterPro" id="IPR017261">
    <property type="entry name" value="DNA_mismatch_repair_MutS/MSH"/>
</dbReference>
<evidence type="ECO:0000256" key="7">
    <source>
        <dbReference type="ARBA" id="ARBA00023204"/>
    </source>
</evidence>
<evidence type="ECO:0000256" key="10">
    <source>
        <dbReference type="RuleBase" id="RU003756"/>
    </source>
</evidence>
<dbReference type="RefSeq" id="WP_035163570.1">
    <property type="nucleotide sequence ID" value="NZ_AZTB01000032.1"/>
</dbReference>
<dbReference type="InterPro" id="IPR036187">
    <property type="entry name" value="DNA_mismatch_repair_MutS_sf"/>
</dbReference>
<dbReference type="InterPro" id="IPR007695">
    <property type="entry name" value="DNA_mismatch_repair_MutS-lik_N"/>
</dbReference>
<comment type="similarity">
    <text evidence="1 9 10">Belongs to the DNA mismatch repair MutS family.</text>
</comment>
<dbReference type="CDD" id="cd03284">
    <property type="entry name" value="ABC_MutS1"/>
    <property type="match status" value="1"/>
</dbReference>
<dbReference type="FunFam" id="3.40.50.300:FF:000870">
    <property type="entry name" value="MutS protein homolog 4"/>
    <property type="match status" value="1"/>
</dbReference>